<sequence>MFEKYPETLARSQLVLAAVAVTQFLVSLDLSVVNVGLPRIADGLGFDAVGSTWVIHAYALTFGGLLLLGGKLADRYGRRRLLLTGLIVFGIASVAGGFAMNPMQLVVARAIQGVGAAAMAPAALALLSTTFPAGRERVKAFGIWSAMNAAGGAFGVVIGGVLTEYAGWRWVMFVNAPIAAIALAVATGIPADRLTGGRRSPDVLGAVLATAGMMTLVYGIVRTDAVGWASTSTVTTLAAAAVLLSAFVLVEKTTRNEPLVRLGIFGHRSVTGANIFNLLLGGAMASAFYFASLYAQRVLGEGPAVTGLEFLPLALGVIVGSVLAVRLGYRYAPRTLMVIGGGLTALGLAWFGRISVDGSFLADILGPAIVTGVGFGLALAPVVSVATAGVAADESGTASALLNSSRQIGAALGLAALGTLAASRTGGDPSVDAANAGYGLGLTAAAALLVVAVLVALTVIPRGAQATHRDVDESPTVQRKE</sequence>
<feature type="transmembrane region" description="Helical" evidence="7">
    <location>
        <begin position="53"/>
        <end position="69"/>
    </location>
</feature>
<dbReference type="Proteomes" id="UP000360750">
    <property type="component" value="Unassembled WGS sequence"/>
</dbReference>
<gene>
    <name evidence="9" type="primary">stp_5</name>
    <name evidence="9" type="ORF">NCTC8139_02655</name>
</gene>
<evidence type="ECO:0000313" key="9">
    <source>
        <dbReference type="EMBL" id="VFA89095.1"/>
    </source>
</evidence>
<dbReference type="InterPro" id="IPR036259">
    <property type="entry name" value="MFS_trans_sf"/>
</dbReference>
<organism evidence="9 10">
    <name type="scientific">Gordonia paraffinivorans</name>
    <dbReference type="NCBI Taxonomy" id="175628"/>
    <lineage>
        <taxon>Bacteria</taxon>
        <taxon>Bacillati</taxon>
        <taxon>Actinomycetota</taxon>
        <taxon>Actinomycetes</taxon>
        <taxon>Mycobacteriales</taxon>
        <taxon>Gordoniaceae</taxon>
        <taxon>Gordonia</taxon>
    </lineage>
</organism>
<dbReference type="Gene3D" id="1.20.1250.20">
    <property type="entry name" value="MFS general substrate transporter like domains"/>
    <property type="match status" value="1"/>
</dbReference>
<dbReference type="PRINTS" id="PR01036">
    <property type="entry name" value="TCRTETB"/>
</dbReference>
<dbReference type="GO" id="GO:0005886">
    <property type="term" value="C:plasma membrane"/>
    <property type="evidence" value="ECO:0007669"/>
    <property type="project" value="UniProtKB-SubCell"/>
</dbReference>
<evidence type="ECO:0000256" key="3">
    <source>
        <dbReference type="ARBA" id="ARBA00022475"/>
    </source>
</evidence>
<keyword evidence="3" id="KW-1003">Cell membrane</keyword>
<feature type="transmembrane region" description="Helical" evidence="7">
    <location>
        <begin position="408"/>
        <end position="426"/>
    </location>
</feature>
<keyword evidence="4 7" id="KW-0812">Transmembrane</keyword>
<accession>A0ABD7V465</accession>
<evidence type="ECO:0000256" key="7">
    <source>
        <dbReference type="SAM" id="Phobius"/>
    </source>
</evidence>
<feature type="transmembrane region" description="Helical" evidence="7">
    <location>
        <begin position="168"/>
        <end position="191"/>
    </location>
</feature>
<dbReference type="PROSITE" id="PS00216">
    <property type="entry name" value="SUGAR_TRANSPORT_1"/>
    <property type="match status" value="1"/>
</dbReference>
<dbReference type="AlphaFoldDB" id="A0ABD7V465"/>
<dbReference type="PANTHER" id="PTHR42718:SF46">
    <property type="entry name" value="BLR6921 PROTEIN"/>
    <property type="match status" value="1"/>
</dbReference>
<feature type="transmembrane region" description="Helical" evidence="7">
    <location>
        <begin position="336"/>
        <end position="352"/>
    </location>
</feature>
<comment type="caution">
    <text evidence="9">The sequence shown here is derived from an EMBL/GenBank/DDBJ whole genome shotgun (WGS) entry which is preliminary data.</text>
</comment>
<feature type="transmembrane region" description="Helical" evidence="7">
    <location>
        <begin position="203"/>
        <end position="221"/>
    </location>
</feature>
<keyword evidence="2" id="KW-0813">Transport</keyword>
<evidence type="ECO:0000256" key="6">
    <source>
        <dbReference type="ARBA" id="ARBA00023136"/>
    </source>
</evidence>
<proteinExistence type="predicted"/>
<feature type="transmembrane region" description="Helical" evidence="7">
    <location>
        <begin position="141"/>
        <end position="162"/>
    </location>
</feature>
<protein>
    <submittedName>
        <fullName evidence="9">Spectinomycin tetracycline efflux pump</fullName>
    </submittedName>
</protein>
<evidence type="ECO:0000256" key="1">
    <source>
        <dbReference type="ARBA" id="ARBA00004651"/>
    </source>
</evidence>
<evidence type="ECO:0000259" key="8">
    <source>
        <dbReference type="PROSITE" id="PS50850"/>
    </source>
</evidence>
<keyword evidence="6 7" id="KW-0472">Membrane</keyword>
<evidence type="ECO:0000256" key="4">
    <source>
        <dbReference type="ARBA" id="ARBA00022692"/>
    </source>
</evidence>
<dbReference type="RefSeq" id="WP_006901348.1">
    <property type="nucleotide sequence ID" value="NZ_CAACYD010000007.1"/>
</dbReference>
<dbReference type="PROSITE" id="PS50850">
    <property type="entry name" value="MFS"/>
    <property type="match status" value="1"/>
</dbReference>
<name>A0ABD7V465_9ACTN</name>
<dbReference type="InterPro" id="IPR005829">
    <property type="entry name" value="Sugar_transporter_CS"/>
</dbReference>
<dbReference type="CDD" id="cd17321">
    <property type="entry name" value="MFS_MMR_MDR_like"/>
    <property type="match status" value="1"/>
</dbReference>
<evidence type="ECO:0000313" key="10">
    <source>
        <dbReference type="Proteomes" id="UP000360750"/>
    </source>
</evidence>
<feature type="transmembrane region" description="Helical" evidence="7">
    <location>
        <begin position="81"/>
        <end position="100"/>
    </location>
</feature>
<reference evidence="9 10" key="1">
    <citation type="submission" date="2019-02" db="EMBL/GenBank/DDBJ databases">
        <authorList>
            <consortium name="Pathogen Informatics"/>
        </authorList>
    </citation>
    <scope>NUCLEOTIDE SEQUENCE [LARGE SCALE GENOMIC DNA]</scope>
    <source>
        <strain evidence="9 10">3012STDY6756503</strain>
    </source>
</reference>
<dbReference type="SUPFAM" id="SSF103473">
    <property type="entry name" value="MFS general substrate transporter"/>
    <property type="match status" value="1"/>
</dbReference>
<feature type="transmembrane region" description="Helical" evidence="7">
    <location>
        <begin position="364"/>
        <end position="387"/>
    </location>
</feature>
<dbReference type="InterPro" id="IPR020846">
    <property type="entry name" value="MFS_dom"/>
</dbReference>
<comment type="subcellular location">
    <subcellularLocation>
        <location evidence="1">Cell membrane</location>
        <topology evidence="1">Multi-pass membrane protein</topology>
    </subcellularLocation>
</comment>
<dbReference type="Pfam" id="PF07690">
    <property type="entry name" value="MFS_1"/>
    <property type="match status" value="1"/>
</dbReference>
<feature type="transmembrane region" description="Helical" evidence="7">
    <location>
        <begin position="271"/>
        <end position="290"/>
    </location>
</feature>
<evidence type="ECO:0000256" key="2">
    <source>
        <dbReference type="ARBA" id="ARBA00022448"/>
    </source>
</evidence>
<feature type="transmembrane region" description="Helical" evidence="7">
    <location>
        <begin position="227"/>
        <end position="250"/>
    </location>
</feature>
<dbReference type="PANTHER" id="PTHR42718">
    <property type="entry name" value="MAJOR FACILITATOR SUPERFAMILY MULTIDRUG TRANSPORTER MFSC"/>
    <property type="match status" value="1"/>
</dbReference>
<dbReference type="Gene3D" id="1.20.1720.10">
    <property type="entry name" value="Multidrug resistance protein D"/>
    <property type="match status" value="1"/>
</dbReference>
<feature type="transmembrane region" description="Helical" evidence="7">
    <location>
        <begin position="12"/>
        <end position="33"/>
    </location>
</feature>
<dbReference type="EMBL" id="CAACYD010000007">
    <property type="protein sequence ID" value="VFA89095.1"/>
    <property type="molecule type" value="Genomic_DNA"/>
</dbReference>
<feature type="transmembrane region" description="Helical" evidence="7">
    <location>
        <begin position="106"/>
        <end position="129"/>
    </location>
</feature>
<dbReference type="GeneID" id="60750648"/>
<feature type="transmembrane region" description="Helical" evidence="7">
    <location>
        <begin position="310"/>
        <end position="329"/>
    </location>
</feature>
<dbReference type="InterPro" id="IPR011701">
    <property type="entry name" value="MFS"/>
</dbReference>
<keyword evidence="5 7" id="KW-1133">Transmembrane helix</keyword>
<feature type="transmembrane region" description="Helical" evidence="7">
    <location>
        <begin position="438"/>
        <end position="460"/>
    </location>
</feature>
<evidence type="ECO:0000256" key="5">
    <source>
        <dbReference type="ARBA" id="ARBA00022989"/>
    </source>
</evidence>
<feature type="domain" description="Major facilitator superfamily (MFS) profile" evidence="8">
    <location>
        <begin position="15"/>
        <end position="464"/>
    </location>
</feature>